<dbReference type="EMBL" id="CP042997">
    <property type="protein sequence ID" value="QEH31828.1"/>
    <property type="molecule type" value="Genomic_DNA"/>
</dbReference>
<dbReference type="Proteomes" id="UP000324233">
    <property type="component" value="Chromosome"/>
</dbReference>
<gene>
    <name evidence="1" type="ORF">OJF2_02930</name>
</gene>
<sequence length="113" mass="12663">MITVRTVIHDRRIGVPAPEDLPDGTEPVLTIGTEIAEDHGLPTVSYAMIAIDFMTEDEQGDDPGEVERWVDDLRSIPPVPDSPEKEAERRAWEETMSRFNIEAVRKQFEGGTS</sequence>
<dbReference type="KEGG" id="agv:OJF2_02930"/>
<dbReference type="RefSeq" id="WP_148590578.1">
    <property type="nucleotide sequence ID" value="NZ_CP042997.1"/>
</dbReference>
<keyword evidence="2" id="KW-1185">Reference proteome</keyword>
<evidence type="ECO:0000313" key="2">
    <source>
        <dbReference type="Proteomes" id="UP000324233"/>
    </source>
</evidence>
<dbReference type="AlphaFoldDB" id="A0A5B9VUA2"/>
<organism evidence="1 2">
    <name type="scientific">Aquisphaera giovannonii</name>
    <dbReference type="NCBI Taxonomy" id="406548"/>
    <lineage>
        <taxon>Bacteria</taxon>
        <taxon>Pseudomonadati</taxon>
        <taxon>Planctomycetota</taxon>
        <taxon>Planctomycetia</taxon>
        <taxon>Isosphaerales</taxon>
        <taxon>Isosphaeraceae</taxon>
        <taxon>Aquisphaera</taxon>
    </lineage>
</organism>
<proteinExistence type="predicted"/>
<dbReference type="OrthoDB" id="9941785at2"/>
<accession>A0A5B9VUA2</accession>
<name>A0A5B9VUA2_9BACT</name>
<protein>
    <submittedName>
        <fullName evidence="1">Uncharacterized protein</fullName>
    </submittedName>
</protein>
<reference evidence="1 2" key="1">
    <citation type="submission" date="2019-08" db="EMBL/GenBank/DDBJ databases">
        <title>Deep-cultivation of Planctomycetes and their phenomic and genomic characterization uncovers novel biology.</title>
        <authorList>
            <person name="Wiegand S."/>
            <person name="Jogler M."/>
            <person name="Boedeker C."/>
            <person name="Pinto D."/>
            <person name="Vollmers J."/>
            <person name="Rivas-Marin E."/>
            <person name="Kohn T."/>
            <person name="Peeters S.H."/>
            <person name="Heuer A."/>
            <person name="Rast P."/>
            <person name="Oberbeckmann S."/>
            <person name="Bunk B."/>
            <person name="Jeske O."/>
            <person name="Meyerdierks A."/>
            <person name="Storesund J.E."/>
            <person name="Kallscheuer N."/>
            <person name="Luecker S."/>
            <person name="Lage O.M."/>
            <person name="Pohl T."/>
            <person name="Merkel B.J."/>
            <person name="Hornburger P."/>
            <person name="Mueller R.-W."/>
            <person name="Bruemmer F."/>
            <person name="Labrenz M."/>
            <person name="Spormann A.M."/>
            <person name="Op den Camp H."/>
            <person name="Overmann J."/>
            <person name="Amann R."/>
            <person name="Jetten M.S.M."/>
            <person name="Mascher T."/>
            <person name="Medema M.H."/>
            <person name="Devos D.P."/>
            <person name="Kaster A.-K."/>
            <person name="Ovreas L."/>
            <person name="Rohde M."/>
            <person name="Galperin M.Y."/>
            <person name="Jogler C."/>
        </authorList>
    </citation>
    <scope>NUCLEOTIDE SEQUENCE [LARGE SCALE GENOMIC DNA]</scope>
    <source>
        <strain evidence="1 2">OJF2</strain>
    </source>
</reference>
<evidence type="ECO:0000313" key="1">
    <source>
        <dbReference type="EMBL" id="QEH31828.1"/>
    </source>
</evidence>